<feature type="transmembrane region" description="Helical" evidence="1">
    <location>
        <begin position="7"/>
        <end position="31"/>
    </location>
</feature>
<keyword evidence="1" id="KW-0812">Transmembrane</keyword>
<sequence>MSDIRKLVWYFYKPILLWNLAFSFVCLWFIYLYGVKIAGLILFFKLIGYAATTYLQSYTAKNVYMYYRNAGYSIRRMYAYTYGIDLTLYFAMLTIYLLIK</sequence>
<keyword evidence="1" id="KW-0472">Membrane</keyword>
<dbReference type="EMBL" id="JACWMY010000010">
    <property type="protein sequence ID" value="MBD1366030.1"/>
    <property type="molecule type" value="Genomic_DNA"/>
</dbReference>
<keyword evidence="1" id="KW-1133">Transmembrane helix</keyword>
<reference evidence="2 3" key="1">
    <citation type="submission" date="2020-09" db="EMBL/GenBank/DDBJ databases">
        <title>Novel species of Mucilaginibacter isolated from a glacier on the Tibetan Plateau.</title>
        <authorList>
            <person name="Liu Q."/>
            <person name="Xin Y.-H."/>
        </authorList>
    </citation>
    <scope>NUCLEOTIDE SEQUENCE [LARGE SCALE GENOMIC DNA]</scope>
    <source>
        <strain evidence="2 3">ZT4R22</strain>
    </source>
</reference>
<evidence type="ECO:0000313" key="3">
    <source>
        <dbReference type="Proteomes" id="UP000606600"/>
    </source>
</evidence>
<keyword evidence="3" id="KW-1185">Reference proteome</keyword>
<comment type="caution">
    <text evidence="2">The sequence shown here is derived from an EMBL/GenBank/DDBJ whole genome shotgun (WGS) entry which is preliminary data.</text>
</comment>
<name>A0ABR7WUQ4_9SPHI</name>
<feature type="transmembrane region" description="Helical" evidence="1">
    <location>
        <begin position="37"/>
        <end position="56"/>
    </location>
</feature>
<dbReference type="RefSeq" id="WP_191190687.1">
    <property type="nucleotide sequence ID" value="NZ_JACWMY010000010.1"/>
</dbReference>
<accession>A0ABR7WUQ4</accession>
<feature type="transmembrane region" description="Helical" evidence="1">
    <location>
        <begin position="77"/>
        <end position="99"/>
    </location>
</feature>
<protein>
    <submittedName>
        <fullName evidence="2">Uncharacterized protein</fullName>
    </submittedName>
</protein>
<organism evidence="2 3">
    <name type="scientific">Mucilaginibacter pankratovii</name>
    <dbReference type="NCBI Taxonomy" id="2772110"/>
    <lineage>
        <taxon>Bacteria</taxon>
        <taxon>Pseudomonadati</taxon>
        <taxon>Bacteroidota</taxon>
        <taxon>Sphingobacteriia</taxon>
        <taxon>Sphingobacteriales</taxon>
        <taxon>Sphingobacteriaceae</taxon>
        <taxon>Mucilaginibacter</taxon>
    </lineage>
</organism>
<evidence type="ECO:0000256" key="1">
    <source>
        <dbReference type="SAM" id="Phobius"/>
    </source>
</evidence>
<evidence type="ECO:0000313" key="2">
    <source>
        <dbReference type="EMBL" id="MBD1366030.1"/>
    </source>
</evidence>
<proteinExistence type="predicted"/>
<dbReference type="Proteomes" id="UP000606600">
    <property type="component" value="Unassembled WGS sequence"/>
</dbReference>
<gene>
    <name evidence="2" type="ORF">IDJ77_19610</name>
</gene>